<sequence length="414" mass="47106">MASETFVQLAIPRFDGHYDHWSMLMDNFLRSKEYWHIVEAGVAKPVDGESVTNYYARTMEISNKMRFHGEKMEDVTIVEKILCSLTPKFDYVEGVEAEVEIEEGEIKEIEMAASISKPMMINFRAKVEDEINILTNPNKGSFMVLAFRYGHLNFVGLKTLQQKDMVTSLPQITIPSQVCEECVVSKQHPSQFPQGKSWRAKSVLELIHSDICGLINPSSNGGFSKGTAYTPQQNGVSERKNRTILNMVRSLLARGKIPKSLWPEAVNWSIHVLNRCPTFSVQNMTLDDAWSGRKPVVDHFKIFSCIAYAHVPNEKRKRLDDKGEKCVFLGVSEASKAYKLFNPLTKKIVTSRHVIFYEENTWDWNRQQPTPVILDEENDEERQQPLQPQIPAAYVLENSQNEAPTAAETSPTST</sequence>
<dbReference type="Pfam" id="PF25597">
    <property type="entry name" value="SH3_retrovirus"/>
    <property type="match status" value="1"/>
</dbReference>
<accession>A0A438IYK8</accession>
<dbReference type="Proteomes" id="UP000288805">
    <property type="component" value="Unassembled WGS sequence"/>
</dbReference>
<dbReference type="InterPro" id="IPR057670">
    <property type="entry name" value="SH3_retrovirus"/>
</dbReference>
<dbReference type="PANTHER" id="PTHR42648:SF18">
    <property type="entry name" value="RETROTRANSPOSON, UNCLASSIFIED-LIKE PROTEIN"/>
    <property type="match status" value="1"/>
</dbReference>
<reference evidence="3 4" key="1">
    <citation type="journal article" date="2018" name="PLoS Genet.">
        <title>Population sequencing reveals clonal diversity and ancestral inbreeding in the grapevine cultivar Chardonnay.</title>
        <authorList>
            <person name="Roach M.J."/>
            <person name="Johnson D.L."/>
            <person name="Bohlmann J."/>
            <person name="van Vuuren H.J."/>
            <person name="Jones S.J."/>
            <person name="Pretorius I.S."/>
            <person name="Schmidt S.A."/>
            <person name="Borneman A.R."/>
        </authorList>
    </citation>
    <scope>NUCLEOTIDE SEQUENCE [LARGE SCALE GENOMIC DNA]</scope>
    <source>
        <strain evidence="4">cv. Chardonnay</strain>
        <tissue evidence="3">Leaf</tissue>
    </source>
</reference>
<dbReference type="Pfam" id="PF13976">
    <property type="entry name" value="gag_pre-integrs"/>
    <property type="match status" value="1"/>
</dbReference>
<dbReference type="InterPro" id="IPR025724">
    <property type="entry name" value="GAG-pre-integrase_dom"/>
</dbReference>
<proteinExistence type="predicted"/>
<dbReference type="Gene3D" id="3.30.420.10">
    <property type="entry name" value="Ribonuclease H-like superfamily/Ribonuclease H"/>
    <property type="match status" value="1"/>
</dbReference>
<organism evidence="3 4">
    <name type="scientific">Vitis vinifera</name>
    <name type="common">Grape</name>
    <dbReference type="NCBI Taxonomy" id="29760"/>
    <lineage>
        <taxon>Eukaryota</taxon>
        <taxon>Viridiplantae</taxon>
        <taxon>Streptophyta</taxon>
        <taxon>Embryophyta</taxon>
        <taxon>Tracheophyta</taxon>
        <taxon>Spermatophyta</taxon>
        <taxon>Magnoliopsida</taxon>
        <taxon>eudicotyledons</taxon>
        <taxon>Gunneridae</taxon>
        <taxon>Pentapetalae</taxon>
        <taxon>rosids</taxon>
        <taxon>Vitales</taxon>
        <taxon>Vitaceae</taxon>
        <taxon>Viteae</taxon>
        <taxon>Vitis</taxon>
    </lineage>
</organism>
<dbReference type="InterPro" id="IPR012337">
    <property type="entry name" value="RNaseH-like_sf"/>
</dbReference>
<evidence type="ECO:0000259" key="1">
    <source>
        <dbReference type="Pfam" id="PF13976"/>
    </source>
</evidence>
<dbReference type="SUPFAM" id="SSF53098">
    <property type="entry name" value="Ribonuclease H-like"/>
    <property type="match status" value="1"/>
</dbReference>
<dbReference type="PANTHER" id="PTHR42648">
    <property type="entry name" value="TRANSPOSASE, PUTATIVE-RELATED"/>
    <property type="match status" value="1"/>
</dbReference>
<gene>
    <name evidence="3" type="primary">POLX_364</name>
    <name evidence="3" type="ORF">CK203_024465</name>
</gene>
<protein>
    <submittedName>
        <fullName evidence="3">Retrovirus-related Pol polyprotein from transposon TNT 1-94</fullName>
    </submittedName>
</protein>
<evidence type="ECO:0000313" key="4">
    <source>
        <dbReference type="Proteomes" id="UP000288805"/>
    </source>
</evidence>
<evidence type="ECO:0000259" key="2">
    <source>
        <dbReference type="Pfam" id="PF25597"/>
    </source>
</evidence>
<dbReference type="InterPro" id="IPR039537">
    <property type="entry name" value="Retrotran_Ty1/copia-like"/>
</dbReference>
<evidence type="ECO:0000313" key="3">
    <source>
        <dbReference type="EMBL" id="RVX01780.1"/>
    </source>
</evidence>
<feature type="domain" description="Retroviral polymerase SH3-like" evidence="2">
    <location>
        <begin position="305"/>
        <end position="368"/>
    </location>
</feature>
<dbReference type="GO" id="GO:0003676">
    <property type="term" value="F:nucleic acid binding"/>
    <property type="evidence" value="ECO:0007669"/>
    <property type="project" value="InterPro"/>
</dbReference>
<feature type="domain" description="GAG-pre-integrase" evidence="1">
    <location>
        <begin position="135"/>
        <end position="187"/>
    </location>
</feature>
<name>A0A438IYK8_VITVI</name>
<dbReference type="AlphaFoldDB" id="A0A438IYK8"/>
<comment type="caution">
    <text evidence="3">The sequence shown here is derived from an EMBL/GenBank/DDBJ whole genome shotgun (WGS) entry which is preliminary data.</text>
</comment>
<dbReference type="EMBL" id="QGNW01000074">
    <property type="protein sequence ID" value="RVX01780.1"/>
    <property type="molecule type" value="Genomic_DNA"/>
</dbReference>
<dbReference type="InterPro" id="IPR036397">
    <property type="entry name" value="RNaseH_sf"/>
</dbReference>